<reference evidence="3 4" key="1">
    <citation type="submission" date="2017-10" db="EMBL/GenBank/DDBJ databases">
        <title>Comparative genomics in systemic dimorphic fungi from Ajellomycetaceae.</title>
        <authorList>
            <person name="Munoz J.F."/>
            <person name="Mcewen J.G."/>
            <person name="Clay O.K."/>
            <person name="Cuomo C.A."/>
        </authorList>
    </citation>
    <scope>NUCLEOTIDE SEQUENCE [LARGE SCALE GENOMIC DNA]</scope>
    <source>
        <strain evidence="3 4">UAMH7299</strain>
    </source>
</reference>
<feature type="region of interest" description="Disordered" evidence="1">
    <location>
        <begin position="1"/>
        <end position="80"/>
    </location>
</feature>
<dbReference type="InterPro" id="IPR009057">
    <property type="entry name" value="Homeodomain-like_sf"/>
</dbReference>
<sequence length="221" mass="25038">MPKQTTPKHTRRTSGPYQQGSRSKPAMSTAAMNPPRSNAPSFGNRLPTSHSMPPPLSNVERRMPPRDQATPTSPTTPLTPGNPVALAWTAQDDEVLLHARSQQHGWSVIQRENFPAKTPNACRKRYERLVAKRRGSEWDDERVERVTRHYMELRERIWQPLALAVGETWEDVEKLCLDRGARHLLPTVTSNTFRRGGSDNESRASHDSHDEERLSIPNLLG</sequence>
<feature type="compositionally biased region" description="Basic residues" evidence="1">
    <location>
        <begin position="1"/>
        <end position="12"/>
    </location>
</feature>
<evidence type="ECO:0000313" key="4">
    <source>
        <dbReference type="Proteomes" id="UP000224634"/>
    </source>
</evidence>
<feature type="compositionally biased region" description="Low complexity" evidence="1">
    <location>
        <begin position="70"/>
        <end position="80"/>
    </location>
</feature>
<dbReference type="CDD" id="cd00167">
    <property type="entry name" value="SANT"/>
    <property type="match status" value="1"/>
</dbReference>
<feature type="region of interest" description="Disordered" evidence="1">
    <location>
        <begin position="190"/>
        <end position="221"/>
    </location>
</feature>
<name>A0A2B7YBN2_POLH7</name>
<gene>
    <name evidence="3" type="ORF">AJ80_04273</name>
</gene>
<proteinExistence type="predicted"/>
<dbReference type="InterPro" id="IPR001005">
    <property type="entry name" value="SANT/Myb"/>
</dbReference>
<organism evidence="3 4">
    <name type="scientific">Polytolypa hystricis (strain UAMH7299)</name>
    <dbReference type="NCBI Taxonomy" id="1447883"/>
    <lineage>
        <taxon>Eukaryota</taxon>
        <taxon>Fungi</taxon>
        <taxon>Dikarya</taxon>
        <taxon>Ascomycota</taxon>
        <taxon>Pezizomycotina</taxon>
        <taxon>Eurotiomycetes</taxon>
        <taxon>Eurotiomycetidae</taxon>
        <taxon>Onygenales</taxon>
        <taxon>Onygenales incertae sedis</taxon>
        <taxon>Polytolypa</taxon>
    </lineage>
</organism>
<evidence type="ECO:0000256" key="1">
    <source>
        <dbReference type="SAM" id="MobiDB-lite"/>
    </source>
</evidence>
<evidence type="ECO:0000313" key="3">
    <source>
        <dbReference type="EMBL" id="PGH18946.1"/>
    </source>
</evidence>
<feature type="compositionally biased region" description="Polar residues" evidence="1">
    <location>
        <begin position="35"/>
        <end position="51"/>
    </location>
</feature>
<comment type="caution">
    <text evidence="3">The sequence shown here is derived from an EMBL/GenBank/DDBJ whole genome shotgun (WGS) entry which is preliminary data.</text>
</comment>
<dbReference type="PROSITE" id="PS50090">
    <property type="entry name" value="MYB_LIKE"/>
    <property type="match status" value="1"/>
</dbReference>
<dbReference type="Gene3D" id="1.10.10.60">
    <property type="entry name" value="Homeodomain-like"/>
    <property type="match status" value="1"/>
</dbReference>
<feature type="compositionally biased region" description="Polar residues" evidence="1">
    <location>
        <begin position="13"/>
        <end position="22"/>
    </location>
</feature>
<dbReference type="EMBL" id="PDNA01000053">
    <property type="protein sequence ID" value="PGH18946.1"/>
    <property type="molecule type" value="Genomic_DNA"/>
</dbReference>
<dbReference type="Pfam" id="PF13921">
    <property type="entry name" value="Myb_DNA-bind_6"/>
    <property type="match status" value="1"/>
</dbReference>
<accession>A0A2B7YBN2</accession>
<dbReference type="AlphaFoldDB" id="A0A2B7YBN2"/>
<feature type="domain" description="Myb-like" evidence="2">
    <location>
        <begin position="88"/>
        <end position="130"/>
    </location>
</feature>
<dbReference type="Proteomes" id="UP000224634">
    <property type="component" value="Unassembled WGS sequence"/>
</dbReference>
<dbReference type="OrthoDB" id="4151352at2759"/>
<dbReference type="STRING" id="1447883.A0A2B7YBN2"/>
<feature type="compositionally biased region" description="Basic and acidic residues" evidence="1">
    <location>
        <begin position="196"/>
        <end position="214"/>
    </location>
</feature>
<protein>
    <recommendedName>
        <fullName evidence="2">Myb-like domain-containing protein</fullName>
    </recommendedName>
</protein>
<evidence type="ECO:0000259" key="2">
    <source>
        <dbReference type="PROSITE" id="PS50090"/>
    </source>
</evidence>
<dbReference type="SUPFAM" id="SSF46689">
    <property type="entry name" value="Homeodomain-like"/>
    <property type="match status" value="1"/>
</dbReference>
<keyword evidence="4" id="KW-1185">Reference proteome</keyword>